<dbReference type="RefSeq" id="WP_108855576.1">
    <property type="nucleotide sequence ID" value="NZ_OMOI01000001.1"/>
</dbReference>
<dbReference type="SUPFAM" id="SSF50475">
    <property type="entry name" value="FMN-binding split barrel"/>
    <property type="match status" value="1"/>
</dbReference>
<name>A0A2R8AHY7_9RHOB</name>
<dbReference type="AlphaFoldDB" id="A0A2R8AHY7"/>
<evidence type="ECO:0000313" key="4">
    <source>
        <dbReference type="Proteomes" id="UP000244911"/>
    </source>
</evidence>
<dbReference type="Pfam" id="PF01243">
    <property type="entry name" value="PNPOx_N"/>
    <property type="match status" value="1"/>
</dbReference>
<organism evidence="3 4">
    <name type="scientific">Aliiroseovarius pelagivivens</name>
    <dbReference type="NCBI Taxonomy" id="1639690"/>
    <lineage>
        <taxon>Bacteria</taxon>
        <taxon>Pseudomonadati</taxon>
        <taxon>Pseudomonadota</taxon>
        <taxon>Alphaproteobacteria</taxon>
        <taxon>Rhodobacterales</taxon>
        <taxon>Paracoccaceae</taxon>
        <taxon>Aliiroseovarius</taxon>
    </lineage>
</organism>
<dbReference type="Proteomes" id="UP000244911">
    <property type="component" value="Unassembled WGS sequence"/>
</dbReference>
<dbReference type="PANTHER" id="PTHR42815">
    <property type="entry name" value="FAD-BINDING, PUTATIVE (AFU_ORTHOLOGUE AFUA_6G07600)-RELATED"/>
    <property type="match status" value="1"/>
</dbReference>
<keyword evidence="4" id="KW-1185">Reference proteome</keyword>
<dbReference type="OrthoDB" id="9790331at2"/>
<keyword evidence="1" id="KW-0175">Coiled coil</keyword>
<feature type="domain" description="Pyridoxamine 5'-phosphate oxidase N-terminal" evidence="2">
    <location>
        <begin position="43"/>
        <end position="136"/>
    </location>
</feature>
<dbReference type="Gene3D" id="2.30.110.10">
    <property type="entry name" value="Electron Transport, Fmn-binding Protein, Chain A"/>
    <property type="match status" value="1"/>
</dbReference>
<gene>
    <name evidence="3" type="ORF">ALP8811_00467</name>
</gene>
<dbReference type="PANTHER" id="PTHR42815:SF2">
    <property type="entry name" value="FAD-BINDING, PUTATIVE (AFU_ORTHOLOGUE AFUA_6G07600)-RELATED"/>
    <property type="match status" value="1"/>
</dbReference>
<feature type="coiled-coil region" evidence="1">
    <location>
        <begin position="177"/>
        <end position="204"/>
    </location>
</feature>
<evidence type="ECO:0000256" key="1">
    <source>
        <dbReference type="SAM" id="Coils"/>
    </source>
</evidence>
<reference evidence="3 4" key="1">
    <citation type="submission" date="2018-03" db="EMBL/GenBank/DDBJ databases">
        <authorList>
            <person name="Keele B.F."/>
        </authorList>
    </citation>
    <scope>NUCLEOTIDE SEQUENCE [LARGE SCALE GENOMIC DNA]</scope>
    <source>
        <strain evidence="3 4">CECT 8811</strain>
    </source>
</reference>
<dbReference type="EMBL" id="OMOI01000001">
    <property type="protein sequence ID" value="SPF75477.1"/>
    <property type="molecule type" value="Genomic_DNA"/>
</dbReference>
<dbReference type="InterPro" id="IPR012349">
    <property type="entry name" value="Split_barrel_FMN-bd"/>
</dbReference>
<dbReference type="InterPro" id="IPR011576">
    <property type="entry name" value="Pyridox_Oxase_N"/>
</dbReference>
<sequence length="206" mass="22923">MENYADLMFRGQVAEIQKAEGCHGIHKANYQRRTQAALSEDDMAFIQTRQSFYIASVNPDGWPYIQHRGGPVGFLKVLSPTRIACLDYVGNRQFITMGHVAEDPRVSLFLMDYMRRARMKLQGNATLVRLADADPAVLEQLPTEGTPAERLLIVDVVAMDWNCPKYIPPFVPIDVANAATENYAAELQAENNALKAELAALKSSGH</sequence>
<accession>A0A2R8AHY7</accession>
<protein>
    <recommendedName>
        <fullName evidence="2">Pyridoxamine 5'-phosphate oxidase N-terminal domain-containing protein</fullName>
    </recommendedName>
</protein>
<evidence type="ECO:0000259" key="2">
    <source>
        <dbReference type="Pfam" id="PF01243"/>
    </source>
</evidence>
<proteinExistence type="predicted"/>
<evidence type="ECO:0000313" key="3">
    <source>
        <dbReference type="EMBL" id="SPF75477.1"/>
    </source>
</evidence>